<evidence type="ECO:0000256" key="2">
    <source>
        <dbReference type="ARBA" id="ARBA00023125"/>
    </source>
</evidence>
<evidence type="ECO:0000256" key="1">
    <source>
        <dbReference type="ARBA" id="ARBA00023015"/>
    </source>
</evidence>
<accession>A0ABP5ZC42</accession>
<evidence type="ECO:0000313" key="6">
    <source>
        <dbReference type="Proteomes" id="UP001501721"/>
    </source>
</evidence>
<dbReference type="InterPro" id="IPR011991">
    <property type="entry name" value="ArsR-like_HTH"/>
</dbReference>
<dbReference type="Pfam" id="PF01022">
    <property type="entry name" value="HTH_5"/>
    <property type="match status" value="1"/>
</dbReference>
<keyword evidence="3" id="KW-0804">Transcription</keyword>
<comment type="caution">
    <text evidence="5">The sequence shown here is derived from an EMBL/GenBank/DDBJ whole genome shotgun (WGS) entry which is preliminary data.</text>
</comment>
<gene>
    <name evidence="5" type="ORF">GCM10010422_49000</name>
</gene>
<dbReference type="InterPro" id="IPR036388">
    <property type="entry name" value="WH-like_DNA-bd_sf"/>
</dbReference>
<keyword evidence="1" id="KW-0805">Transcription regulation</keyword>
<dbReference type="Gene3D" id="1.10.10.10">
    <property type="entry name" value="Winged helix-like DNA-binding domain superfamily/Winged helix DNA-binding domain"/>
    <property type="match status" value="1"/>
</dbReference>
<dbReference type="CDD" id="cd00090">
    <property type="entry name" value="HTH_ARSR"/>
    <property type="match status" value="1"/>
</dbReference>
<evidence type="ECO:0000256" key="3">
    <source>
        <dbReference type="ARBA" id="ARBA00023163"/>
    </source>
</evidence>
<evidence type="ECO:0000259" key="4">
    <source>
        <dbReference type="SMART" id="SM00418"/>
    </source>
</evidence>
<protein>
    <submittedName>
        <fullName evidence="5">Winged helix-turn-helix domain-containing protein</fullName>
    </submittedName>
</protein>
<dbReference type="InterPro" id="IPR001845">
    <property type="entry name" value="HTH_ArsR_DNA-bd_dom"/>
</dbReference>
<evidence type="ECO:0000313" key="5">
    <source>
        <dbReference type="EMBL" id="GAA2495535.1"/>
    </source>
</evidence>
<proteinExistence type="predicted"/>
<reference evidence="6" key="1">
    <citation type="journal article" date="2019" name="Int. J. Syst. Evol. Microbiol.">
        <title>The Global Catalogue of Microorganisms (GCM) 10K type strain sequencing project: providing services to taxonomists for standard genome sequencing and annotation.</title>
        <authorList>
            <consortium name="The Broad Institute Genomics Platform"/>
            <consortium name="The Broad Institute Genome Sequencing Center for Infectious Disease"/>
            <person name="Wu L."/>
            <person name="Ma J."/>
        </authorList>
    </citation>
    <scope>NUCLEOTIDE SEQUENCE [LARGE SCALE GENOMIC DNA]</scope>
    <source>
        <strain evidence="6">JCM 6923</strain>
    </source>
</reference>
<dbReference type="Proteomes" id="UP001501721">
    <property type="component" value="Unassembled WGS sequence"/>
</dbReference>
<dbReference type="SUPFAM" id="SSF46785">
    <property type="entry name" value="Winged helix' DNA-binding domain"/>
    <property type="match status" value="1"/>
</dbReference>
<dbReference type="SMART" id="SM00418">
    <property type="entry name" value="HTH_ARSR"/>
    <property type="match status" value="1"/>
</dbReference>
<sequence length="339" mass="36506">MLKIRFTEQDLARTRIAPAADMSCELVLSLHMLATRRSESGLGQWREQLGRRWRPRSAMLFDLFSATDLPEFLTVRQDGRDTAEATAAGLDRAGRDYVSGLGRLRRLTPFARDLAAGERRSRVLLGDLTAEYQAAAITPYWERIDLLVAAEHRYRARQLATGGLDEVLTTLRPDIRWERPVLTLPMSPCLTEVDLGGRGLLLQPAVFASGRLVIAGFEAPQEQPVLIYPIPGDRRLLMDDQVSPPPALTNLLGRTRAAALCTLAAGGPLSTTELAAALGISPATASQHASILADAGLTTKERQGGTVVHHLTLLGEVLLKGGVAGAAKGVSRLLVGGEG</sequence>
<keyword evidence="2" id="KW-0238">DNA-binding</keyword>
<dbReference type="InterPro" id="IPR051011">
    <property type="entry name" value="Metal_resp_trans_reg"/>
</dbReference>
<dbReference type="PANTHER" id="PTHR43132:SF8">
    <property type="entry name" value="HTH-TYPE TRANSCRIPTIONAL REGULATOR KMTR"/>
    <property type="match status" value="1"/>
</dbReference>
<organism evidence="5 6">
    <name type="scientific">Streptomyces graminearus</name>
    <dbReference type="NCBI Taxonomy" id="284030"/>
    <lineage>
        <taxon>Bacteria</taxon>
        <taxon>Bacillati</taxon>
        <taxon>Actinomycetota</taxon>
        <taxon>Actinomycetes</taxon>
        <taxon>Kitasatosporales</taxon>
        <taxon>Streptomycetaceae</taxon>
        <taxon>Streptomyces</taxon>
    </lineage>
</organism>
<feature type="domain" description="HTH arsR-type" evidence="4">
    <location>
        <begin position="250"/>
        <end position="319"/>
    </location>
</feature>
<dbReference type="EMBL" id="BAAATL010000025">
    <property type="protein sequence ID" value="GAA2495535.1"/>
    <property type="molecule type" value="Genomic_DNA"/>
</dbReference>
<keyword evidence="6" id="KW-1185">Reference proteome</keyword>
<dbReference type="PANTHER" id="PTHR43132">
    <property type="entry name" value="ARSENICAL RESISTANCE OPERON REPRESSOR ARSR-RELATED"/>
    <property type="match status" value="1"/>
</dbReference>
<name>A0ABP5ZC42_9ACTN</name>
<dbReference type="InterPro" id="IPR036390">
    <property type="entry name" value="WH_DNA-bd_sf"/>
</dbReference>
<dbReference type="RefSeq" id="WP_136103797.1">
    <property type="nucleotide sequence ID" value="NZ_BAAATL010000025.1"/>
</dbReference>